<evidence type="ECO:0008006" key="5">
    <source>
        <dbReference type="Google" id="ProtNLM"/>
    </source>
</evidence>
<feature type="signal peptide" evidence="2">
    <location>
        <begin position="1"/>
        <end position="23"/>
    </location>
</feature>
<dbReference type="Proteomes" id="UP000265938">
    <property type="component" value="Unassembled WGS sequence"/>
</dbReference>
<comment type="caution">
    <text evidence="3">The sequence shown here is derived from an EMBL/GenBank/DDBJ whole genome shotgun (WGS) entry which is preliminary data.</text>
</comment>
<evidence type="ECO:0000313" key="3">
    <source>
        <dbReference type="EMBL" id="RJF38057.1"/>
    </source>
</evidence>
<evidence type="ECO:0000256" key="1">
    <source>
        <dbReference type="SAM" id="Coils"/>
    </source>
</evidence>
<feature type="coiled-coil region" evidence="1">
    <location>
        <begin position="128"/>
        <end position="233"/>
    </location>
</feature>
<gene>
    <name evidence="3" type="ORF">D4741_08335</name>
</gene>
<sequence length="303" mass="34409">MSKYKSTTAALLLCTAVSVQAQASDELDKIQREVGIMEKILTAALKQDTDNKVRNVSSSYLQHQGVVFSFDVRGSSRWSTVFASVPDAPPLPPMPDIDFEELTEIEVLGEHVQVISDAVVVKTQEAYQQAMEVMRESAERVREVAEQERDVSREIRDLEREKRDLEFDRRHDKDAKEQELEKRKQALQASIKELEKEQQKLSLKQQEMRKELAEKKQARVKEQQQQLAALAKQVDKSLSLTLCDYGSGLRSLPNDEHVSFIIRGVSEGKGELVKVFKKSDIKKCVVGDIKAAQLIDKASSYRF</sequence>
<proteinExistence type="predicted"/>
<feature type="chain" id="PRO_5017259806" description="DNA repair protein" evidence="2">
    <location>
        <begin position="24"/>
        <end position="303"/>
    </location>
</feature>
<evidence type="ECO:0000313" key="4">
    <source>
        <dbReference type="Proteomes" id="UP000265938"/>
    </source>
</evidence>
<dbReference type="AlphaFoldDB" id="A0A3A3ES69"/>
<keyword evidence="1" id="KW-0175">Coiled coil</keyword>
<dbReference type="RefSeq" id="WP_119852618.1">
    <property type="nucleotide sequence ID" value="NZ_QYSE01000001.1"/>
</dbReference>
<keyword evidence="2" id="KW-0732">Signal</keyword>
<evidence type="ECO:0000256" key="2">
    <source>
        <dbReference type="SAM" id="SignalP"/>
    </source>
</evidence>
<accession>A0A3A3ES69</accession>
<protein>
    <recommendedName>
        <fullName evidence="5">DNA repair protein</fullName>
    </recommendedName>
</protein>
<name>A0A3A3ES69_9GAMM</name>
<organism evidence="3 4">
    <name type="scientific">Pseudoalteromonas gelatinilytica</name>
    <dbReference type="NCBI Taxonomy" id="1703256"/>
    <lineage>
        <taxon>Bacteria</taxon>
        <taxon>Pseudomonadati</taxon>
        <taxon>Pseudomonadota</taxon>
        <taxon>Gammaproteobacteria</taxon>
        <taxon>Alteromonadales</taxon>
        <taxon>Pseudoalteromonadaceae</taxon>
        <taxon>Pseudoalteromonas</taxon>
    </lineage>
</organism>
<reference evidence="3 4" key="1">
    <citation type="submission" date="2018-09" db="EMBL/GenBank/DDBJ databases">
        <title>Identification of marine bacteria producing industrial enzymes.</title>
        <authorList>
            <person name="Cheng T.H."/>
            <person name="Saidin J."/>
            <person name="Muhd D.D."/>
            <person name="Isa M.N.M."/>
            <person name="Bakar M.F.A."/>
            <person name="Ismail N."/>
        </authorList>
    </citation>
    <scope>NUCLEOTIDE SEQUENCE [LARGE SCALE GENOMIC DNA]</scope>
    <source>
        <strain evidence="3 4">MNAD 1.6</strain>
    </source>
</reference>
<dbReference type="EMBL" id="QYSE01000001">
    <property type="protein sequence ID" value="RJF38057.1"/>
    <property type="molecule type" value="Genomic_DNA"/>
</dbReference>